<dbReference type="Proteomes" id="UP000825935">
    <property type="component" value="Chromosome 13"/>
</dbReference>
<evidence type="ECO:0000256" key="1">
    <source>
        <dbReference type="SAM" id="Coils"/>
    </source>
</evidence>
<comment type="caution">
    <text evidence="3">The sequence shown here is derived from an EMBL/GenBank/DDBJ whole genome shotgun (WGS) entry which is preliminary data.</text>
</comment>
<dbReference type="PANTHER" id="PTHR36390">
    <property type="entry name" value="MYOSIN HEAVY CHAIN-LIKE PROTEIN"/>
    <property type="match status" value="1"/>
</dbReference>
<dbReference type="AlphaFoldDB" id="A0A8T2TFQ3"/>
<dbReference type="OMA" id="TNEWQNQ"/>
<dbReference type="OrthoDB" id="2020741at2759"/>
<accession>A0A8T2TFQ3</accession>
<sequence>MIRQRLLLLPSADPSPKTGPSHLPNHGSTQGILQGSQGLLQTLLDLGETFLASELSEVDLQDLETKLFAARSRDHGAIRDLQKKIEELSGMSAMVNRLKNELKEEKEKAQEEAEDLTQEMAELRYQLLQRVDEERELRARTEEVYLKRITELETQLRHSKQETALLLGQKQSAEVQAQSRNFELQNLKSALQEAKNVQNKLLQEKEQLENYMAAERQSLQSQLRISQEEFTSVSMKLRIADKNLEELGKTCSRLKEENEAIFLSMERKRVELQLKAIEEGIAQSDRISHLSDSKVLDHLRTSDQQKSYLLEGVSEMLELIASFKLQLFVLASEYQNLESRLQSKHQQSEARQDALEGMPYLDESCNDLNSDVIRDVACITDIEEATPWSDVSYCVTSTAHVFEEKPDTALANAQEGNATDAFNVDKFVRDLTQVSGSDFMNPTDLKEVEIEKTSLEAEVHINDRNSITSDCNLDPNCGQRQIEQTVVNMVDLVTEEMTKLLRILLKCSQFEKLEELNSLESRLQLWSNIPQKNLPDKIFGAGVLSEWVDLVIDLLVAYRQELSFAHQTCRNLESEVESLRSVEEQSHTLSKEARHAKNESAKIQMQFEAELALKEDMLQAVERELRARTSNLVEAHKTIAQLEACNKSFQDQIQQLEELFKNSKAGWESERQSLERSLAEQLVTMQGEKARTNKEIDRLERTLEEFRSRLAENEQELEELIHANNLNIDAVIAAKLRQLNLKLRDSQLAEAKLQAECNRLSGQVVQLQVKLQEAEWELEAENEHHVGALIQYEEERGLLEEKLEAGKQGLHSNIRALVHDGGQKRTPSHGVESWLDDAAGEELHYSIGEKKQMRELIEELKHSILEKDIFLSAQKEDLVFQKELNRKLMDQVDQLERELDSVREELLLCESQATDMESTIANLHEELLLERMKAEQAEADNERHARKQNEGYLQLKLSIDELLSNMQTELAESRKKEAEALDQVKKLGSELLLAKEQVKNSELRLQNVLKQFQDQLDAEREKLQSYVSAQEQAELHLLEQAEELNILKGERSTLQRLLVQVERERDDYRIAYMDLESQASRTRSRSMFFK</sequence>
<dbReference type="EMBL" id="CM035418">
    <property type="protein sequence ID" value="KAH7420663.1"/>
    <property type="molecule type" value="Genomic_DNA"/>
</dbReference>
<feature type="coiled-coil region" evidence="1">
    <location>
        <begin position="81"/>
        <end position="126"/>
    </location>
</feature>
<gene>
    <name evidence="3" type="ORF">KP509_13G016200</name>
</gene>
<protein>
    <submittedName>
        <fullName evidence="3">Uncharacterized protein</fullName>
    </submittedName>
</protein>
<name>A0A8T2TFQ3_CERRI</name>
<feature type="coiled-coil region" evidence="1">
    <location>
        <begin position="180"/>
        <end position="257"/>
    </location>
</feature>
<organism evidence="3 4">
    <name type="scientific">Ceratopteris richardii</name>
    <name type="common">Triangle waterfern</name>
    <dbReference type="NCBI Taxonomy" id="49495"/>
    <lineage>
        <taxon>Eukaryota</taxon>
        <taxon>Viridiplantae</taxon>
        <taxon>Streptophyta</taxon>
        <taxon>Embryophyta</taxon>
        <taxon>Tracheophyta</taxon>
        <taxon>Polypodiopsida</taxon>
        <taxon>Polypodiidae</taxon>
        <taxon>Polypodiales</taxon>
        <taxon>Pteridineae</taxon>
        <taxon>Pteridaceae</taxon>
        <taxon>Parkerioideae</taxon>
        <taxon>Ceratopteris</taxon>
    </lineage>
</organism>
<evidence type="ECO:0000313" key="4">
    <source>
        <dbReference type="Proteomes" id="UP000825935"/>
    </source>
</evidence>
<feature type="region of interest" description="Disordered" evidence="2">
    <location>
        <begin position="9"/>
        <end position="32"/>
    </location>
</feature>
<keyword evidence="1" id="KW-0175">Coiled coil</keyword>
<proteinExistence type="predicted"/>
<evidence type="ECO:0000313" key="3">
    <source>
        <dbReference type="EMBL" id="KAH7420663.1"/>
    </source>
</evidence>
<dbReference type="PANTHER" id="PTHR36390:SF1">
    <property type="entry name" value="MYOSIN HEAVY CHAIN-LIKE PROTEIN"/>
    <property type="match status" value="1"/>
</dbReference>
<evidence type="ECO:0000256" key="2">
    <source>
        <dbReference type="SAM" id="MobiDB-lite"/>
    </source>
</evidence>
<keyword evidence="4" id="KW-1185">Reference proteome</keyword>
<feature type="coiled-coil region" evidence="1">
    <location>
        <begin position="555"/>
        <end position="784"/>
    </location>
</feature>
<feature type="coiled-coil region" evidence="1">
    <location>
        <begin position="878"/>
        <end position="1078"/>
    </location>
</feature>
<reference evidence="3" key="1">
    <citation type="submission" date="2021-08" db="EMBL/GenBank/DDBJ databases">
        <title>WGS assembly of Ceratopteris richardii.</title>
        <authorList>
            <person name="Marchant D.B."/>
            <person name="Chen G."/>
            <person name="Jenkins J."/>
            <person name="Shu S."/>
            <person name="Leebens-Mack J."/>
            <person name="Grimwood J."/>
            <person name="Schmutz J."/>
            <person name="Soltis P."/>
            <person name="Soltis D."/>
            <person name="Chen Z.-H."/>
        </authorList>
    </citation>
    <scope>NUCLEOTIDE SEQUENCE</scope>
    <source>
        <strain evidence="3">Whitten #5841</strain>
        <tissue evidence="3">Leaf</tissue>
    </source>
</reference>